<keyword evidence="3 6" id="KW-0133">Cell shape</keyword>
<keyword evidence="2" id="KW-0808">Transferase</keyword>
<comment type="caution">
    <text evidence="8">The sequence shown here is derived from an EMBL/GenBank/DDBJ whole genome shotgun (WGS) entry which is preliminary data.</text>
</comment>
<evidence type="ECO:0000256" key="5">
    <source>
        <dbReference type="ARBA" id="ARBA00023316"/>
    </source>
</evidence>
<organism evidence="8 9">
    <name type="scientific">candidate division WWE3 bacterium CG08_land_8_20_14_0_20_40_13</name>
    <dbReference type="NCBI Taxonomy" id="1975084"/>
    <lineage>
        <taxon>Bacteria</taxon>
        <taxon>Katanobacteria</taxon>
    </lineage>
</organism>
<dbReference type="InterPro" id="IPR005490">
    <property type="entry name" value="LD_TPept_cat_dom"/>
</dbReference>
<keyword evidence="4 6" id="KW-0573">Peptidoglycan synthesis</keyword>
<dbReference type="AlphaFoldDB" id="A0A2H0XDI5"/>
<comment type="pathway">
    <text evidence="1 6">Cell wall biogenesis; peptidoglycan biosynthesis.</text>
</comment>
<dbReference type="GO" id="GO:0005576">
    <property type="term" value="C:extracellular region"/>
    <property type="evidence" value="ECO:0007669"/>
    <property type="project" value="TreeGrafter"/>
</dbReference>
<sequence>MPTALGLIVAFVISLFSKQQPINISNLTGYFDPLAKAAVFNGKGITVPKLESERLVDGVLGTSDAKKHIEIDLTNQKIFAFENDEEVYSFLISSGKWGRTPTGTFKTWTKLKYTLMTGGLKAIGTYYYLPNVPYTMYFYNKDIPKTMGYGIHGTYWHNNFGHPMSHGCINMKTEDAKILFYWANPPIAESEWGKYMDEENPGTTVIIYGTAPSD</sequence>
<dbReference type="Gene3D" id="2.40.440.10">
    <property type="entry name" value="L,D-transpeptidase catalytic domain-like"/>
    <property type="match status" value="1"/>
</dbReference>
<evidence type="ECO:0000256" key="6">
    <source>
        <dbReference type="PROSITE-ProRule" id="PRU01373"/>
    </source>
</evidence>
<keyword evidence="5 6" id="KW-0961">Cell wall biogenesis/degradation</keyword>
<feature type="domain" description="L,D-TPase catalytic" evidence="7">
    <location>
        <begin position="67"/>
        <end position="208"/>
    </location>
</feature>
<dbReference type="UniPathway" id="UPA00219"/>
<dbReference type="PANTHER" id="PTHR30582">
    <property type="entry name" value="L,D-TRANSPEPTIDASE"/>
    <property type="match status" value="1"/>
</dbReference>
<reference evidence="9" key="1">
    <citation type="submission" date="2017-09" db="EMBL/GenBank/DDBJ databases">
        <title>Depth-based differentiation of microbial function through sediment-hosted aquifers and enrichment of novel symbionts in the deep terrestrial subsurface.</title>
        <authorList>
            <person name="Probst A.J."/>
            <person name="Ladd B."/>
            <person name="Jarett J.K."/>
            <person name="Geller-Mcgrath D.E."/>
            <person name="Sieber C.M.K."/>
            <person name="Emerson J.B."/>
            <person name="Anantharaman K."/>
            <person name="Thomas B.C."/>
            <person name="Malmstrom R."/>
            <person name="Stieglmeier M."/>
            <person name="Klingl A."/>
            <person name="Woyke T."/>
            <person name="Ryan C.M."/>
            <person name="Banfield J.F."/>
        </authorList>
    </citation>
    <scope>NUCLEOTIDE SEQUENCE [LARGE SCALE GENOMIC DNA]</scope>
</reference>
<evidence type="ECO:0000313" key="9">
    <source>
        <dbReference type="Proteomes" id="UP000230340"/>
    </source>
</evidence>
<feature type="active site" description="Proton donor/acceptor" evidence="6">
    <location>
        <position position="152"/>
    </location>
</feature>
<dbReference type="PANTHER" id="PTHR30582:SF2">
    <property type="entry name" value="L,D-TRANSPEPTIDASE YCIB-RELATED"/>
    <property type="match status" value="1"/>
</dbReference>
<dbReference type="GO" id="GO:0071555">
    <property type="term" value="P:cell wall organization"/>
    <property type="evidence" value="ECO:0007669"/>
    <property type="project" value="UniProtKB-UniRule"/>
</dbReference>
<dbReference type="Pfam" id="PF03734">
    <property type="entry name" value="YkuD"/>
    <property type="match status" value="1"/>
</dbReference>
<dbReference type="InterPro" id="IPR050979">
    <property type="entry name" value="LD-transpeptidase"/>
</dbReference>
<accession>A0A2H0XDI5</accession>
<dbReference type="Proteomes" id="UP000230340">
    <property type="component" value="Unassembled WGS sequence"/>
</dbReference>
<evidence type="ECO:0000256" key="3">
    <source>
        <dbReference type="ARBA" id="ARBA00022960"/>
    </source>
</evidence>
<evidence type="ECO:0000256" key="4">
    <source>
        <dbReference type="ARBA" id="ARBA00022984"/>
    </source>
</evidence>
<gene>
    <name evidence="8" type="ORF">COT49_02440</name>
</gene>
<dbReference type="PROSITE" id="PS52029">
    <property type="entry name" value="LD_TPASE"/>
    <property type="match status" value="1"/>
</dbReference>
<dbReference type="GO" id="GO:0018104">
    <property type="term" value="P:peptidoglycan-protein cross-linking"/>
    <property type="evidence" value="ECO:0007669"/>
    <property type="project" value="TreeGrafter"/>
</dbReference>
<dbReference type="GO" id="GO:0008360">
    <property type="term" value="P:regulation of cell shape"/>
    <property type="evidence" value="ECO:0007669"/>
    <property type="project" value="UniProtKB-UniRule"/>
</dbReference>
<evidence type="ECO:0000313" key="8">
    <source>
        <dbReference type="EMBL" id="PIS23000.1"/>
    </source>
</evidence>
<evidence type="ECO:0000256" key="2">
    <source>
        <dbReference type="ARBA" id="ARBA00022679"/>
    </source>
</evidence>
<dbReference type="GO" id="GO:0016740">
    <property type="term" value="F:transferase activity"/>
    <property type="evidence" value="ECO:0007669"/>
    <property type="project" value="UniProtKB-KW"/>
</dbReference>
<dbReference type="SUPFAM" id="SSF141523">
    <property type="entry name" value="L,D-transpeptidase catalytic domain-like"/>
    <property type="match status" value="1"/>
</dbReference>
<dbReference type="EMBL" id="PEYT01000022">
    <property type="protein sequence ID" value="PIS23000.1"/>
    <property type="molecule type" value="Genomic_DNA"/>
</dbReference>
<feature type="active site" description="Nucleophile" evidence="6">
    <location>
        <position position="168"/>
    </location>
</feature>
<proteinExistence type="predicted"/>
<dbReference type="InterPro" id="IPR038063">
    <property type="entry name" value="Transpep_catalytic_dom"/>
</dbReference>
<dbReference type="CDD" id="cd16913">
    <property type="entry name" value="YkuD_like"/>
    <property type="match status" value="1"/>
</dbReference>
<evidence type="ECO:0000259" key="7">
    <source>
        <dbReference type="PROSITE" id="PS52029"/>
    </source>
</evidence>
<evidence type="ECO:0000256" key="1">
    <source>
        <dbReference type="ARBA" id="ARBA00004752"/>
    </source>
</evidence>
<protein>
    <recommendedName>
        <fullName evidence="7">L,D-TPase catalytic domain-containing protein</fullName>
    </recommendedName>
</protein>
<dbReference type="GO" id="GO:0071972">
    <property type="term" value="F:peptidoglycan L,D-transpeptidase activity"/>
    <property type="evidence" value="ECO:0007669"/>
    <property type="project" value="TreeGrafter"/>
</dbReference>
<name>A0A2H0XDI5_UNCKA</name>